<protein>
    <submittedName>
        <fullName evidence="1">Protein MAIN-LIKE 2</fullName>
    </submittedName>
</protein>
<reference evidence="1 2" key="1">
    <citation type="journal article" date="2022" name="Plant J.">
        <title>Chromosome-level genome of Camellia lanceoleosa provides a valuable resource for understanding genome evolution and self-incompatibility.</title>
        <authorList>
            <person name="Gong W."/>
            <person name="Xiao S."/>
            <person name="Wang L."/>
            <person name="Liao Z."/>
            <person name="Chang Y."/>
            <person name="Mo W."/>
            <person name="Hu G."/>
            <person name="Li W."/>
            <person name="Zhao G."/>
            <person name="Zhu H."/>
            <person name="Hu X."/>
            <person name="Ji K."/>
            <person name="Xiang X."/>
            <person name="Song Q."/>
            <person name="Yuan D."/>
            <person name="Jin S."/>
            <person name="Zhang L."/>
        </authorList>
    </citation>
    <scope>NUCLEOTIDE SEQUENCE [LARGE SCALE GENOMIC DNA]</scope>
    <source>
        <strain evidence="1">SQ_2022a</strain>
    </source>
</reference>
<feature type="non-terminal residue" evidence="1">
    <location>
        <position position="403"/>
    </location>
</feature>
<comment type="caution">
    <text evidence="1">The sequence shown here is derived from an EMBL/GenBank/DDBJ whole genome shotgun (WGS) entry which is preliminary data.</text>
</comment>
<organism evidence="1 2">
    <name type="scientific">Camellia lanceoleosa</name>
    <dbReference type="NCBI Taxonomy" id="1840588"/>
    <lineage>
        <taxon>Eukaryota</taxon>
        <taxon>Viridiplantae</taxon>
        <taxon>Streptophyta</taxon>
        <taxon>Embryophyta</taxon>
        <taxon>Tracheophyta</taxon>
        <taxon>Spermatophyta</taxon>
        <taxon>Magnoliopsida</taxon>
        <taxon>eudicotyledons</taxon>
        <taxon>Gunneridae</taxon>
        <taxon>Pentapetalae</taxon>
        <taxon>asterids</taxon>
        <taxon>Ericales</taxon>
        <taxon>Theaceae</taxon>
        <taxon>Camellia</taxon>
    </lineage>
</organism>
<accession>A0ACC0GB63</accession>
<sequence length="403" mass="45379">MADDVPHGGGSPRMGEELEYIPLPPRPKSHLSRDGPEADSRFTRRYGSTMAREWYMNLPDGVRQIVDDAGFGLFCMGLSCLMASRTLLGALVERWWDTTNSFHFSITRDMMMTPYDFAMLTGLGVGGQPIPYDSDMGEWEAAWTYLLGAHPPIFRGSGLVHILMRYNRIPNTHFAFCTFCILYFMHIAHILCFSHYLCLFVFSLPPSCFSQLWVYAYFPTLASEAEVKMPLKVPYSHRYDSRCQPRARETLPYLCQYFDTSLYLLSADHIAALGGDARWYQISFCWGSGCLSISTPAANAPSLSRALVADVSSTSRARSPRGEVSEMPPTKHSVGWPDLPTELTGWRYSGMPYQIPLEPPLPDCFNLHLQPSVGYVEGLLEVLAIFKGMTLRRETMLSSHGIQ</sequence>
<keyword evidence="2" id="KW-1185">Reference proteome</keyword>
<dbReference type="Proteomes" id="UP001060215">
    <property type="component" value="Chromosome 10"/>
</dbReference>
<name>A0ACC0GB63_9ERIC</name>
<proteinExistence type="predicted"/>
<dbReference type="EMBL" id="CM045767">
    <property type="protein sequence ID" value="KAI7998366.1"/>
    <property type="molecule type" value="Genomic_DNA"/>
</dbReference>
<evidence type="ECO:0000313" key="1">
    <source>
        <dbReference type="EMBL" id="KAI7998366.1"/>
    </source>
</evidence>
<evidence type="ECO:0000313" key="2">
    <source>
        <dbReference type="Proteomes" id="UP001060215"/>
    </source>
</evidence>
<gene>
    <name evidence="1" type="ORF">LOK49_LG10G02878</name>
</gene>